<gene>
    <name evidence="8" type="ORF">CSSPTR1EN2_LOCUS1668</name>
</gene>
<dbReference type="InterPro" id="IPR015633">
    <property type="entry name" value="E2F"/>
</dbReference>
<dbReference type="Pfam" id="PF02319">
    <property type="entry name" value="WHD_E2F_TDP"/>
    <property type="match status" value="1"/>
</dbReference>
<feature type="domain" description="E2F/DP family winged-helix DNA-binding" evidence="7">
    <location>
        <begin position="62"/>
        <end position="127"/>
    </location>
</feature>
<reference evidence="8 9" key="1">
    <citation type="submission" date="2024-02" db="EMBL/GenBank/DDBJ databases">
        <authorList>
            <consortium name="ELIXIR-Norway"/>
            <consortium name="Elixir Norway"/>
        </authorList>
    </citation>
    <scope>NUCLEOTIDE SEQUENCE [LARGE SCALE GENOMIC DNA]</scope>
</reference>
<comment type="subcellular location">
    <subcellularLocation>
        <location evidence="5">Nucleus</location>
    </subcellularLocation>
</comment>
<dbReference type="InterPro" id="IPR036390">
    <property type="entry name" value="WH_DNA-bd_sf"/>
</dbReference>
<dbReference type="PANTHER" id="PTHR12081:SF18">
    <property type="entry name" value="TRANSCRIPTION FACTOR E2F2-RELATED"/>
    <property type="match status" value="1"/>
</dbReference>
<protein>
    <recommendedName>
        <fullName evidence="7">E2F/DP family winged-helix DNA-binding domain-containing protein</fullName>
    </recommendedName>
</protein>
<dbReference type="Pfam" id="PF16421">
    <property type="entry name" value="E2F_CC-MB"/>
    <property type="match status" value="1"/>
</dbReference>
<dbReference type="SUPFAM" id="SSF144074">
    <property type="entry name" value="E2F-DP heterodimerization region"/>
    <property type="match status" value="1"/>
</dbReference>
<dbReference type="InterPro" id="IPR036388">
    <property type="entry name" value="WH-like_DNA-bd_sf"/>
</dbReference>
<keyword evidence="2 5" id="KW-0805">Transcription regulation</keyword>
<evidence type="ECO:0000313" key="9">
    <source>
        <dbReference type="Proteomes" id="UP001497512"/>
    </source>
</evidence>
<accession>A0ABP0TCN8</accession>
<dbReference type="SUPFAM" id="SSF46785">
    <property type="entry name" value="Winged helix' DNA-binding domain"/>
    <property type="match status" value="1"/>
</dbReference>
<dbReference type="InterPro" id="IPR037241">
    <property type="entry name" value="E2F-DP_heterodim"/>
</dbReference>
<evidence type="ECO:0000256" key="4">
    <source>
        <dbReference type="ARBA" id="ARBA00023163"/>
    </source>
</evidence>
<evidence type="ECO:0000259" key="7">
    <source>
        <dbReference type="SMART" id="SM01372"/>
    </source>
</evidence>
<dbReference type="SMART" id="SM01372">
    <property type="entry name" value="E2F_TDP"/>
    <property type="match status" value="1"/>
</dbReference>
<proteinExistence type="inferred from homology"/>
<evidence type="ECO:0000256" key="2">
    <source>
        <dbReference type="ARBA" id="ARBA00023015"/>
    </source>
</evidence>
<keyword evidence="5" id="KW-0539">Nucleus</keyword>
<keyword evidence="3 5" id="KW-0238">DNA-binding</keyword>
<feature type="region of interest" description="Disordered" evidence="6">
    <location>
        <begin position="286"/>
        <end position="309"/>
    </location>
</feature>
<feature type="compositionally biased region" description="Polar residues" evidence="6">
    <location>
        <begin position="38"/>
        <end position="59"/>
    </location>
</feature>
<evidence type="ECO:0000256" key="1">
    <source>
        <dbReference type="ARBA" id="ARBA00010940"/>
    </source>
</evidence>
<evidence type="ECO:0000256" key="5">
    <source>
        <dbReference type="RuleBase" id="RU003796"/>
    </source>
</evidence>
<feature type="region of interest" description="Disordered" evidence="6">
    <location>
        <begin position="1"/>
        <end position="59"/>
    </location>
</feature>
<evidence type="ECO:0000256" key="3">
    <source>
        <dbReference type="ARBA" id="ARBA00023125"/>
    </source>
</evidence>
<dbReference type="EMBL" id="OZ019893">
    <property type="protein sequence ID" value="CAK9191993.1"/>
    <property type="molecule type" value="Genomic_DNA"/>
</dbReference>
<evidence type="ECO:0000313" key="8">
    <source>
        <dbReference type="EMBL" id="CAK9191993.1"/>
    </source>
</evidence>
<dbReference type="CDD" id="cd14660">
    <property type="entry name" value="E2F_DD"/>
    <property type="match status" value="1"/>
</dbReference>
<keyword evidence="9" id="KW-1185">Reference proteome</keyword>
<comment type="similarity">
    <text evidence="1 5">Belongs to the E2F/DP family.</text>
</comment>
<evidence type="ECO:0000256" key="6">
    <source>
        <dbReference type="SAM" id="MobiDB-lite"/>
    </source>
</evidence>
<name>A0ABP0TCN8_9BRYO</name>
<feature type="non-terminal residue" evidence="8">
    <location>
        <position position="384"/>
    </location>
</feature>
<organism evidence="8 9">
    <name type="scientific">Sphagnum troendelagicum</name>
    <dbReference type="NCBI Taxonomy" id="128251"/>
    <lineage>
        <taxon>Eukaryota</taxon>
        <taxon>Viridiplantae</taxon>
        <taxon>Streptophyta</taxon>
        <taxon>Embryophyta</taxon>
        <taxon>Bryophyta</taxon>
        <taxon>Sphagnophytina</taxon>
        <taxon>Sphagnopsida</taxon>
        <taxon>Sphagnales</taxon>
        <taxon>Sphagnaceae</taxon>
        <taxon>Sphagnum</taxon>
    </lineage>
</organism>
<dbReference type="InterPro" id="IPR003316">
    <property type="entry name" value="E2F_WHTH_DNA-bd_dom"/>
</dbReference>
<dbReference type="PANTHER" id="PTHR12081">
    <property type="entry name" value="TRANSCRIPTION FACTOR E2F"/>
    <property type="match status" value="1"/>
</dbReference>
<sequence>VREHEMAMNGWNGLSSLDASPGPTPTGRRGSRSKTAKQLKNAPQTPGSSAAGNAPTPTSTCRYDSSLGLLTKKFVNLIKQAEDGVLDLNKAADTLHVQKRRIYDITNVLEGVGLIEKKLKNRIQWKGVGVARPEAAEDDEAALQAEVKELLMVEQSLDDRIREMREQLRTLSENESNKKWLYVTDEDIKSLSCFQNETLIAIKAPHGTTLEVPDPDEAVEYPHRRFQILLRSTMGPIDVYLVSRFEGKFEEMNTNDAAVDTTSSAMAMSRQHETTPMMQELGRSLSELGPLGNHETSSSPEATGPQNDPACGIMKITPVEVATDSDYWFLSDASVGITDIWKNDPSNAMWDEMVRLNSEFGLGEIGSPCPHTPSGSTLEVEPVS</sequence>
<dbReference type="Gene3D" id="6.10.250.540">
    <property type="match status" value="1"/>
</dbReference>
<dbReference type="Gene3D" id="1.10.10.10">
    <property type="entry name" value="Winged helix-like DNA-binding domain superfamily/Winged helix DNA-binding domain"/>
    <property type="match status" value="1"/>
</dbReference>
<dbReference type="InterPro" id="IPR032198">
    <property type="entry name" value="E2F_CC-MB"/>
</dbReference>
<keyword evidence="4 5" id="KW-0804">Transcription</keyword>
<feature type="compositionally biased region" description="Polar residues" evidence="6">
    <location>
        <begin position="294"/>
        <end position="306"/>
    </location>
</feature>
<dbReference type="Proteomes" id="UP001497512">
    <property type="component" value="Chromosome 1"/>
</dbReference>